<sequence>MLGRRARRFRKGGCVQRRPEASVGKIRGRDKRLDEEQRQGVVGDVRHLRGGGPGVRPSCICDARFQRGAQLSGGGGLRVPQGDEVWLSGRVFAGFGSEEETLHEEERKEREEERYCGERKSVRVGKSCGGVRGLGR</sequence>
<dbReference type="EMBL" id="JACTNZ010000009">
    <property type="protein sequence ID" value="KAG5532999.1"/>
    <property type="molecule type" value="Genomic_DNA"/>
</dbReference>
<evidence type="ECO:0000256" key="1">
    <source>
        <dbReference type="SAM" id="MobiDB-lite"/>
    </source>
</evidence>
<dbReference type="Proteomes" id="UP000823749">
    <property type="component" value="Chromosome 9"/>
</dbReference>
<organism evidence="2 3">
    <name type="scientific">Rhododendron griersonianum</name>
    <dbReference type="NCBI Taxonomy" id="479676"/>
    <lineage>
        <taxon>Eukaryota</taxon>
        <taxon>Viridiplantae</taxon>
        <taxon>Streptophyta</taxon>
        <taxon>Embryophyta</taxon>
        <taxon>Tracheophyta</taxon>
        <taxon>Spermatophyta</taxon>
        <taxon>Magnoliopsida</taxon>
        <taxon>eudicotyledons</taxon>
        <taxon>Gunneridae</taxon>
        <taxon>Pentapetalae</taxon>
        <taxon>asterids</taxon>
        <taxon>Ericales</taxon>
        <taxon>Ericaceae</taxon>
        <taxon>Ericoideae</taxon>
        <taxon>Rhodoreae</taxon>
        <taxon>Rhododendron</taxon>
    </lineage>
</organism>
<keyword evidence="3" id="KW-1185">Reference proteome</keyword>
<feature type="compositionally biased region" description="Basic residues" evidence="1">
    <location>
        <begin position="1"/>
        <end position="11"/>
    </location>
</feature>
<dbReference type="AlphaFoldDB" id="A0AAV6J2P7"/>
<accession>A0AAV6J2P7</accession>
<comment type="caution">
    <text evidence="2">The sequence shown here is derived from an EMBL/GenBank/DDBJ whole genome shotgun (WGS) entry which is preliminary data.</text>
</comment>
<feature type="region of interest" description="Disordered" evidence="1">
    <location>
        <begin position="1"/>
        <end position="37"/>
    </location>
</feature>
<evidence type="ECO:0000313" key="3">
    <source>
        <dbReference type="Proteomes" id="UP000823749"/>
    </source>
</evidence>
<name>A0AAV6J2P7_9ERIC</name>
<reference evidence="2" key="1">
    <citation type="submission" date="2020-08" db="EMBL/GenBank/DDBJ databases">
        <title>Plant Genome Project.</title>
        <authorList>
            <person name="Zhang R.-G."/>
        </authorList>
    </citation>
    <scope>NUCLEOTIDE SEQUENCE</scope>
    <source>
        <strain evidence="2">WSP0</strain>
        <tissue evidence="2">Leaf</tissue>
    </source>
</reference>
<protein>
    <submittedName>
        <fullName evidence="2">Uncharacterized protein</fullName>
    </submittedName>
</protein>
<evidence type="ECO:0000313" key="2">
    <source>
        <dbReference type="EMBL" id="KAG5532999.1"/>
    </source>
</evidence>
<proteinExistence type="predicted"/>
<gene>
    <name evidence="2" type="ORF">RHGRI_027290</name>
</gene>